<evidence type="ECO:0000313" key="1">
    <source>
        <dbReference type="EMBL" id="KKK94921.1"/>
    </source>
</evidence>
<gene>
    <name evidence="1" type="ORF">LCGC14_2677980</name>
</gene>
<proteinExistence type="predicted"/>
<comment type="caution">
    <text evidence="1">The sequence shown here is derived from an EMBL/GenBank/DDBJ whole genome shotgun (WGS) entry which is preliminary data.</text>
</comment>
<dbReference type="AlphaFoldDB" id="A0A0F9CE10"/>
<reference evidence="1" key="1">
    <citation type="journal article" date="2015" name="Nature">
        <title>Complex archaea that bridge the gap between prokaryotes and eukaryotes.</title>
        <authorList>
            <person name="Spang A."/>
            <person name="Saw J.H."/>
            <person name="Jorgensen S.L."/>
            <person name="Zaremba-Niedzwiedzka K."/>
            <person name="Martijn J."/>
            <person name="Lind A.E."/>
            <person name="van Eijk R."/>
            <person name="Schleper C."/>
            <person name="Guy L."/>
            <person name="Ettema T.J."/>
        </authorList>
    </citation>
    <scope>NUCLEOTIDE SEQUENCE</scope>
</reference>
<name>A0A0F9CE10_9ZZZZ</name>
<protein>
    <submittedName>
        <fullName evidence="1">Uncharacterized protein</fullName>
    </submittedName>
</protein>
<accession>A0A0F9CE10</accession>
<organism evidence="1">
    <name type="scientific">marine sediment metagenome</name>
    <dbReference type="NCBI Taxonomy" id="412755"/>
    <lineage>
        <taxon>unclassified sequences</taxon>
        <taxon>metagenomes</taxon>
        <taxon>ecological metagenomes</taxon>
    </lineage>
</organism>
<dbReference type="EMBL" id="LAZR01047138">
    <property type="protein sequence ID" value="KKK94921.1"/>
    <property type="molecule type" value="Genomic_DNA"/>
</dbReference>
<sequence length="133" mass="16572">MKPFKCPKCNKDTYCKRLCKDCTPKKKGRGSVGRMWRKYIRRKEDKEYRKKENRNTRKYQLKNKEYYQTYAKKRGKILNEFKNNRCEICGKLLNHKTKSSLCRSHSRREYVILLRKYKSHREASKEFRRRYWD</sequence>